<comment type="caution">
    <text evidence="1">The sequence shown here is derived from an EMBL/GenBank/DDBJ whole genome shotgun (WGS) entry which is preliminary data.</text>
</comment>
<evidence type="ECO:0000313" key="1">
    <source>
        <dbReference type="EMBL" id="KAH7094531.1"/>
    </source>
</evidence>
<gene>
    <name evidence="1" type="ORF">FB567DRAFT_5730</name>
</gene>
<evidence type="ECO:0000313" key="2">
    <source>
        <dbReference type="Proteomes" id="UP000813461"/>
    </source>
</evidence>
<dbReference type="AlphaFoldDB" id="A0A8K0RIS8"/>
<protein>
    <submittedName>
        <fullName evidence="1">Uncharacterized protein</fullName>
    </submittedName>
</protein>
<organism evidence="1 2">
    <name type="scientific">Paraphoma chrysanthemicola</name>
    <dbReference type="NCBI Taxonomy" id="798071"/>
    <lineage>
        <taxon>Eukaryota</taxon>
        <taxon>Fungi</taxon>
        <taxon>Dikarya</taxon>
        <taxon>Ascomycota</taxon>
        <taxon>Pezizomycotina</taxon>
        <taxon>Dothideomycetes</taxon>
        <taxon>Pleosporomycetidae</taxon>
        <taxon>Pleosporales</taxon>
        <taxon>Pleosporineae</taxon>
        <taxon>Phaeosphaeriaceae</taxon>
        <taxon>Paraphoma</taxon>
    </lineage>
</organism>
<name>A0A8K0RIS8_9PLEO</name>
<reference evidence="1" key="1">
    <citation type="journal article" date="2021" name="Nat. Commun.">
        <title>Genetic determinants of endophytism in the Arabidopsis root mycobiome.</title>
        <authorList>
            <person name="Mesny F."/>
            <person name="Miyauchi S."/>
            <person name="Thiergart T."/>
            <person name="Pickel B."/>
            <person name="Atanasova L."/>
            <person name="Karlsson M."/>
            <person name="Huettel B."/>
            <person name="Barry K.W."/>
            <person name="Haridas S."/>
            <person name="Chen C."/>
            <person name="Bauer D."/>
            <person name="Andreopoulos W."/>
            <person name="Pangilinan J."/>
            <person name="LaButti K."/>
            <person name="Riley R."/>
            <person name="Lipzen A."/>
            <person name="Clum A."/>
            <person name="Drula E."/>
            <person name="Henrissat B."/>
            <person name="Kohler A."/>
            <person name="Grigoriev I.V."/>
            <person name="Martin F.M."/>
            <person name="Hacquard S."/>
        </authorList>
    </citation>
    <scope>NUCLEOTIDE SEQUENCE</scope>
    <source>
        <strain evidence="1">MPI-SDFR-AT-0120</strain>
    </source>
</reference>
<keyword evidence="2" id="KW-1185">Reference proteome</keyword>
<accession>A0A8K0RIS8</accession>
<dbReference type="EMBL" id="JAGMVJ010000001">
    <property type="protein sequence ID" value="KAH7094531.1"/>
    <property type="molecule type" value="Genomic_DNA"/>
</dbReference>
<dbReference type="Proteomes" id="UP000813461">
    <property type="component" value="Unassembled WGS sequence"/>
</dbReference>
<sequence>MRVQGAFAVSEHCRHSTFSGDNCTLSRVPKLRLHHNLIWKPRNQNDNLLVASACSSFAPEDKELLSISLSTISVADDIKVASMFSTKAPFRLQQLEAAPIINVIDAAFALRHFTTTRKDPPSFFLILRGYVREGAGLKSHEEALLRSCDRLQLQASLAGTKPEDMHKLGRCTRKCLLAFSRLHVIVTESIDPQKFDPGISRRVAAASEIWAKSNIQWAKSVDTELARQTKRKATGVTVRSEGNFKLDHERKKRQCVQSLERLVATLRLLPESIRGSCRLMQAISPQWSTAACMKMLW</sequence>
<proteinExistence type="predicted"/>